<dbReference type="GO" id="GO:0004499">
    <property type="term" value="F:N,N-dimethylaniline monooxygenase activity"/>
    <property type="evidence" value="ECO:0007669"/>
    <property type="project" value="InterPro"/>
</dbReference>
<evidence type="ECO:0000256" key="4">
    <source>
        <dbReference type="ARBA" id="ARBA00022630"/>
    </source>
</evidence>
<keyword evidence="6" id="KW-0521">NADP</keyword>
<evidence type="ECO:0000313" key="12">
    <source>
        <dbReference type="Proteomes" id="UP000030645"/>
    </source>
</evidence>
<evidence type="ECO:0000313" key="11">
    <source>
        <dbReference type="EMBL" id="EXB37651.1"/>
    </source>
</evidence>
<dbReference type="eggNOG" id="KOG1399">
    <property type="taxonomic scope" value="Eukaryota"/>
</dbReference>
<dbReference type="InterPro" id="IPR050982">
    <property type="entry name" value="Auxin_biosynth/cation_transpt"/>
</dbReference>
<evidence type="ECO:0000256" key="8">
    <source>
        <dbReference type="ARBA" id="ARBA00023070"/>
    </source>
</evidence>
<keyword evidence="10 11" id="KW-0503">Monooxygenase</keyword>
<dbReference type="GO" id="GO:0009851">
    <property type="term" value="P:auxin biosynthetic process"/>
    <property type="evidence" value="ECO:0007669"/>
    <property type="project" value="UniProtKB-KW"/>
</dbReference>
<keyword evidence="7 10" id="KW-0560">Oxidoreductase</keyword>
<gene>
    <name evidence="11" type="ORF">L484_021858</name>
</gene>
<dbReference type="Proteomes" id="UP000030645">
    <property type="component" value="Unassembled WGS sequence"/>
</dbReference>
<evidence type="ECO:0000256" key="7">
    <source>
        <dbReference type="ARBA" id="ARBA00023002"/>
    </source>
</evidence>
<comment type="pathway">
    <text evidence="2">Plant hormone metabolism; auxin biosynthesis.</text>
</comment>
<comment type="similarity">
    <text evidence="3 10">Belongs to the FMO family.</text>
</comment>
<dbReference type="Gene3D" id="3.50.50.60">
    <property type="entry name" value="FAD/NAD(P)-binding domain"/>
    <property type="match status" value="1"/>
</dbReference>
<dbReference type="Pfam" id="PF00743">
    <property type="entry name" value="FMO-like"/>
    <property type="match status" value="1"/>
</dbReference>
<evidence type="ECO:0000256" key="5">
    <source>
        <dbReference type="ARBA" id="ARBA00022827"/>
    </source>
</evidence>
<dbReference type="PANTHER" id="PTHR43539">
    <property type="entry name" value="FLAVIN-BINDING MONOOXYGENASE-LIKE PROTEIN (AFU_ORTHOLOGUE AFUA_4G09220)"/>
    <property type="match status" value="1"/>
</dbReference>
<evidence type="ECO:0000256" key="9">
    <source>
        <dbReference type="ARBA" id="ARBA00047707"/>
    </source>
</evidence>
<dbReference type="EMBL" id="KE343643">
    <property type="protein sequence ID" value="EXB37651.1"/>
    <property type="molecule type" value="Genomic_DNA"/>
</dbReference>
<evidence type="ECO:0000256" key="6">
    <source>
        <dbReference type="ARBA" id="ARBA00022857"/>
    </source>
</evidence>
<dbReference type="STRING" id="981085.W9QHP3"/>
<comment type="cofactor">
    <cofactor evidence="1 10">
        <name>FAD</name>
        <dbReference type="ChEBI" id="CHEBI:57692"/>
    </cofactor>
</comment>
<evidence type="ECO:0000256" key="10">
    <source>
        <dbReference type="RuleBase" id="RU361177"/>
    </source>
</evidence>
<organism evidence="11 12">
    <name type="scientific">Morus notabilis</name>
    <dbReference type="NCBI Taxonomy" id="981085"/>
    <lineage>
        <taxon>Eukaryota</taxon>
        <taxon>Viridiplantae</taxon>
        <taxon>Streptophyta</taxon>
        <taxon>Embryophyta</taxon>
        <taxon>Tracheophyta</taxon>
        <taxon>Spermatophyta</taxon>
        <taxon>Magnoliopsida</taxon>
        <taxon>eudicotyledons</taxon>
        <taxon>Gunneridae</taxon>
        <taxon>Pentapetalae</taxon>
        <taxon>rosids</taxon>
        <taxon>fabids</taxon>
        <taxon>Rosales</taxon>
        <taxon>Moraceae</taxon>
        <taxon>Moreae</taxon>
        <taxon>Morus</taxon>
    </lineage>
</organism>
<comment type="catalytic activity">
    <reaction evidence="9">
        <text>indole-3-pyruvate + NADPH + O2 + H(+) = (indol-3-yl)acetate + CO2 + NADP(+) + H2O</text>
        <dbReference type="Rhea" id="RHEA:34331"/>
        <dbReference type="ChEBI" id="CHEBI:15377"/>
        <dbReference type="ChEBI" id="CHEBI:15378"/>
        <dbReference type="ChEBI" id="CHEBI:15379"/>
        <dbReference type="ChEBI" id="CHEBI:16526"/>
        <dbReference type="ChEBI" id="CHEBI:17640"/>
        <dbReference type="ChEBI" id="CHEBI:30854"/>
        <dbReference type="ChEBI" id="CHEBI:57783"/>
        <dbReference type="ChEBI" id="CHEBI:58349"/>
        <dbReference type="EC" id="1.14.13.168"/>
    </reaction>
</comment>
<evidence type="ECO:0000256" key="2">
    <source>
        <dbReference type="ARBA" id="ARBA00004814"/>
    </source>
</evidence>
<dbReference type="AlphaFoldDB" id="W9QHP3"/>
<keyword evidence="4 10" id="KW-0285">Flavoprotein</keyword>
<keyword evidence="12" id="KW-1185">Reference proteome</keyword>
<protein>
    <recommendedName>
        <fullName evidence="10">Flavin-containing monooxygenase</fullName>
        <ecNumber evidence="10">1.-.-.-</ecNumber>
    </recommendedName>
</protein>
<dbReference type="GO" id="GO:0103075">
    <property type="term" value="F:indole-3-pyruvate monooxygenase activity"/>
    <property type="evidence" value="ECO:0007669"/>
    <property type="project" value="UniProtKB-EC"/>
</dbReference>
<accession>W9QHP3</accession>
<dbReference type="SUPFAM" id="SSF51905">
    <property type="entry name" value="FAD/NAD(P)-binding domain"/>
    <property type="match status" value="1"/>
</dbReference>
<name>W9QHP3_9ROSA</name>
<sequence length="126" mass="14081">MPFPEGTQRYASKDAFIQYLGVLYPPRYRMTSVESASLNVEREKRRVVKVYFGEFIVVATGEISEGFIPKLRGLESFEGDFMHSSLYTNGEGFSGKEVLVVGSGNSGMEIAYDLSDWNANTSLCVR</sequence>
<dbReference type="GO" id="GO:0050661">
    <property type="term" value="F:NADP binding"/>
    <property type="evidence" value="ECO:0007669"/>
    <property type="project" value="InterPro"/>
</dbReference>
<dbReference type="PRINTS" id="PR00469">
    <property type="entry name" value="PNDRDTASEII"/>
</dbReference>
<reference evidence="12" key="1">
    <citation type="submission" date="2013-01" db="EMBL/GenBank/DDBJ databases">
        <title>Draft Genome Sequence of a Mulberry Tree, Morus notabilis C.K. Schneid.</title>
        <authorList>
            <person name="He N."/>
            <person name="Zhao S."/>
        </authorList>
    </citation>
    <scope>NUCLEOTIDE SEQUENCE</scope>
</reference>
<dbReference type="EC" id="1.-.-.-" evidence="10"/>
<dbReference type="InterPro" id="IPR036188">
    <property type="entry name" value="FAD/NAD-bd_sf"/>
</dbReference>
<dbReference type="GO" id="GO:0050660">
    <property type="term" value="F:flavin adenine dinucleotide binding"/>
    <property type="evidence" value="ECO:0007669"/>
    <property type="project" value="InterPro"/>
</dbReference>
<dbReference type="PANTHER" id="PTHR43539:SF9">
    <property type="entry name" value="INDOLE-3-PYRUVATE MONOOXYGENASE YUCCA11-RELATED"/>
    <property type="match status" value="1"/>
</dbReference>
<keyword evidence="5 10" id="KW-0274">FAD</keyword>
<evidence type="ECO:0000256" key="3">
    <source>
        <dbReference type="ARBA" id="ARBA00009183"/>
    </source>
</evidence>
<keyword evidence="8" id="KW-0073">Auxin biosynthesis</keyword>
<evidence type="ECO:0000256" key="1">
    <source>
        <dbReference type="ARBA" id="ARBA00001974"/>
    </source>
</evidence>
<proteinExistence type="inferred from homology"/>
<dbReference type="InterPro" id="IPR020946">
    <property type="entry name" value="Flavin_mOase-like"/>
</dbReference>